<name>A0A8X8XV31_SALSN</name>
<comment type="similarity">
    <text evidence="1 6">Belongs to the peptidase S8 family.</text>
</comment>
<dbReference type="Gene3D" id="2.60.40.2310">
    <property type="match status" value="1"/>
</dbReference>
<proteinExistence type="inferred from homology"/>
<evidence type="ECO:0000256" key="1">
    <source>
        <dbReference type="ARBA" id="ARBA00011073"/>
    </source>
</evidence>
<evidence type="ECO:0000256" key="3">
    <source>
        <dbReference type="ARBA" id="ARBA00022729"/>
    </source>
</evidence>
<dbReference type="PROSITE" id="PS00138">
    <property type="entry name" value="SUBTILASE_SER"/>
    <property type="match status" value="1"/>
</dbReference>
<dbReference type="EMBL" id="PNBA02000007">
    <property type="protein sequence ID" value="KAG6419287.1"/>
    <property type="molecule type" value="Genomic_DNA"/>
</dbReference>
<dbReference type="Pfam" id="PF17766">
    <property type="entry name" value="fn3_6"/>
    <property type="match status" value="1"/>
</dbReference>
<dbReference type="InterPro" id="IPR041469">
    <property type="entry name" value="Subtilisin-like_FN3"/>
</dbReference>
<organism evidence="9">
    <name type="scientific">Salvia splendens</name>
    <name type="common">Scarlet sage</name>
    <dbReference type="NCBI Taxonomy" id="180675"/>
    <lineage>
        <taxon>Eukaryota</taxon>
        <taxon>Viridiplantae</taxon>
        <taxon>Streptophyta</taxon>
        <taxon>Embryophyta</taxon>
        <taxon>Tracheophyta</taxon>
        <taxon>Spermatophyta</taxon>
        <taxon>Magnoliopsida</taxon>
        <taxon>eudicotyledons</taxon>
        <taxon>Gunneridae</taxon>
        <taxon>Pentapetalae</taxon>
        <taxon>asterids</taxon>
        <taxon>lamiids</taxon>
        <taxon>Lamiales</taxon>
        <taxon>Lamiaceae</taxon>
        <taxon>Nepetoideae</taxon>
        <taxon>Mentheae</taxon>
        <taxon>Salviinae</taxon>
        <taxon>Salvia</taxon>
        <taxon>Salvia subgen. Calosphace</taxon>
        <taxon>core Calosphace</taxon>
    </lineage>
</organism>
<evidence type="ECO:0000259" key="8">
    <source>
        <dbReference type="Pfam" id="PF17766"/>
    </source>
</evidence>
<dbReference type="PANTHER" id="PTHR10795">
    <property type="entry name" value="PROPROTEIN CONVERTASE SUBTILISIN/KEXIN"/>
    <property type="match status" value="1"/>
</dbReference>
<dbReference type="GO" id="GO:0006508">
    <property type="term" value="P:proteolysis"/>
    <property type="evidence" value="ECO:0007669"/>
    <property type="project" value="UniProtKB-KW"/>
</dbReference>
<keyword evidence="4" id="KW-0378">Hydrolase</keyword>
<evidence type="ECO:0000256" key="6">
    <source>
        <dbReference type="PROSITE-ProRule" id="PRU01240"/>
    </source>
</evidence>
<feature type="domain" description="Subtilisin-like protease fibronectin type-III" evidence="8">
    <location>
        <begin position="161"/>
        <end position="254"/>
    </location>
</feature>
<keyword evidence="2" id="KW-0645">Protease</keyword>
<dbReference type="InterPro" id="IPR023828">
    <property type="entry name" value="Peptidase_S8_Ser-AS"/>
</dbReference>
<feature type="domain" description="Peptidase S8/S53" evidence="7">
    <location>
        <begin position="1"/>
        <end position="116"/>
    </location>
</feature>
<dbReference type="SUPFAM" id="SSF52743">
    <property type="entry name" value="Subtilisin-like"/>
    <property type="match status" value="1"/>
</dbReference>
<dbReference type="Pfam" id="PF00082">
    <property type="entry name" value="Peptidase_S8"/>
    <property type="match status" value="1"/>
</dbReference>
<evidence type="ECO:0000256" key="5">
    <source>
        <dbReference type="ARBA" id="ARBA00022825"/>
    </source>
</evidence>
<evidence type="ECO:0000313" key="10">
    <source>
        <dbReference type="Proteomes" id="UP000298416"/>
    </source>
</evidence>
<dbReference type="InterPro" id="IPR000209">
    <property type="entry name" value="Peptidase_S8/S53_dom"/>
</dbReference>
<gene>
    <name evidence="9" type="ORF">SASPL_121503</name>
</gene>
<dbReference type="Gene3D" id="3.40.50.200">
    <property type="entry name" value="Peptidase S8/S53 domain"/>
    <property type="match status" value="1"/>
</dbReference>
<evidence type="ECO:0000256" key="2">
    <source>
        <dbReference type="ARBA" id="ARBA00022670"/>
    </source>
</evidence>
<evidence type="ECO:0000313" key="9">
    <source>
        <dbReference type="EMBL" id="KAG6419287.1"/>
    </source>
</evidence>
<reference evidence="9" key="1">
    <citation type="submission" date="2018-01" db="EMBL/GenBank/DDBJ databases">
        <authorList>
            <person name="Mao J.F."/>
        </authorList>
    </citation>
    <scope>NUCLEOTIDE SEQUENCE</scope>
    <source>
        <strain evidence="9">Huo1</strain>
        <tissue evidence="9">Leaf</tissue>
    </source>
</reference>
<dbReference type="InterPro" id="IPR045051">
    <property type="entry name" value="SBT"/>
</dbReference>
<comment type="caution">
    <text evidence="9">The sequence shown here is derived from an EMBL/GenBank/DDBJ whole genome shotgun (WGS) entry which is preliminary data.</text>
</comment>
<protein>
    <submittedName>
        <fullName evidence="9">Uncharacterized protein</fullName>
    </submittedName>
</protein>
<dbReference type="Proteomes" id="UP000298416">
    <property type="component" value="Unassembled WGS sequence"/>
</dbReference>
<dbReference type="AlphaFoldDB" id="A0A8X8XV31"/>
<evidence type="ECO:0000259" key="7">
    <source>
        <dbReference type="Pfam" id="PF00082"/>
    </source>
</evidence>
<reference evidence="9" key="2">
    <citation type="submission" date="2020-08" db="EMBL/GenBank/DDBJ databases">
        <title>Plant Genome Project.</title>
        <authorList>
            <person name="Zhang R.-G."/>
        </authorList>
    </citation>
    <scope>NUCLEOTIDE SEQUENCE</scope>
    <source>
        <strain evidence="9">Huo1</strain>
        <tissue evidence="9">Leaf</tissue>
    </source>
</reference>
<keyword evidence="5" id="KW-0720">Serine protease</keyword>
<keyword evidence="10" id="KW-1185">Reference proteome</keyword>
<dbReference type="PROSITE" id="PS51892">
    <property type="entry name" value="SUBTILASE"/>
    <property type="match status" value="1"/>
</dbReference>
<sequence>MAAFTSRGPNLVQPNILKPDITAPGLNILAAWSESSSPLKVAADNRVIKFQVDSGTSMSCPHVAAVSALVKAVHPDWSSAAIRYAIMTTAKQTNNLGKPITYALGEPATPFEFGTGHIQPSKAVDPGLVYDDYLVFLCRSSGNRLDRSFNYPLNSPSPSSLNYPSLAIANLQGSVTVDRTVTNVGAANSSYSATVDPPPGYLVRISLVTLRFSAVGEKQKLSIRVEAESSENVYAFGWYTWSDGIHQVRSPISVWTVV</sequence>
<dbReference type="GO" id="GO:0004252">
    <property type="term" value="F:serine-type endopeptidase activity"/>
    <property type="evidence" value="ECO:0007669"/>
    <property type="project" value="InterPro"/>
</dbReference>
<evidence type="ECO:0000256" key="4">
    <source>
        <dbReference type="ARBA" id="ARBA00022801"/>
    </source>
</evidence>
<dbReference type="InterPro" id="IPR036852">
    <property type="entry name" value="Peptidase_S8/S53_dom_sf"/>
</dbReference>
<accession>A0A8X8XV31</accession>
<keyword evidence="3" id="KW-0732">Signal</keyword>
<comment type="caution">
    <text evidence="6">Lacks conserved residue(s) required for the propagation of feature annotation.</text>
</comment>